<reference evidence="4" key="1">
    <citation type="submission" date="2018-05" db="EMBL/GenBank/DDBJ databases">
        <title>Draft genome of Mucuna pruriens seed.</title>
        <authorList>
            <person name="Nnadi N.E."/>
            <person name="Vos R."/>
            <person name="Hasami M.H."/>
            <person name="Devisetty U.K."/>
            <person name="Aguiy J.C."/>
        </authorList>
    </citation>
    <scope>NUCLEOTIDE SEQUENCE [LARGE SCALE GENOMIC DNA]</scope>
    <source>
        <strain evidence="4">JCA_2017</strain>
    </source>
</reference>
<dbReference type="Proteomes" id="UP000257109">
    <property type="component" value="Unassembled WGS sequence"/>
</dbReference>
<dbReference type="InterPro" id="IPR001878">
    <property type="entry name" value="Znf_CCHC"/>
</dbReference>
<dbReference type="AlphaFoldDB" id="A0A371I2P7"/>
<dbReference type="PANTHER" id="PTHR35046">
    <property type="entry name" value="ZINC KNUCKLE (CCHC-TYPE) FAMILY PROTEIN"/>
    <property type="match status" value="1"/>
</dbReference>
<feature type="non-terminal residue" evidence="4">
    <location>
        <position position="194"/>
    </location>
</feature>
<comment type="caution">
    <text evidence="4">The sequence shown here is derived from an EMBL/GenBank/DDBJ whole genome shotgun (WGS) entry which is preliminary data.</text>
</comment>
<dbReference type="SMART" id="SM00343">
    <property type="entry name" value="ZnF_C2HC"/>
    <property type="match status" value="1"/>
</dbReference>
<dbReference type="GO" id="GO:0003676">
    <property type="term" value="F:nucleic acid binding"/>
    <property type="evidence" value="ECO:0007669"/>
    <property type="project" value="InterPro"/>
</dbReference>
<gene>
    <name evidence="4" type="ORF">CR513_06331</name>
</gene>
<evidence type="ECO:0000313" key="5">
    <source>
        <dbReference type="Proteomes" id="UP000257109"/>
    </source>
</evidence>
<sequence length="194" mass="21653">KDREKEKARREKSPEKGSEPFLGRKEVTSTPTLMAPKTSNIKCFKCLGKGHIASQCPNRTVMLVKDDGEVESESSNGEVSTSSKTEYLILGNLCSMIINGGSCVNIASERLVKKLALPTIVHPRSYRLQWLSKKGELLVDKKVEVMFTLGGYEDRVEGHTFVINDEVTNQFTFLHLGKMIMLKPLSPGEVHEDK</sequence>
<feature type="domain" description="CCHC-type" evidence="3">
    <location>
        <begin position="42"/>
        <end position="58"/>
    </location>
</feature>
<keyword evidence="1" id="KW-0863">Zinc-finger</keyword>
<dbReference type="SUPFAM" id="SSF57756">
    <property type="entry name" value="Retrovirus zinc finger-like domains"/>
    <property type="match status" value="1"/>
</dbReference>
<dbReference type="PANTHER" id="PTHR35046:SF9">
    <property type="entry name" value="RNA-DIRECTED DNA POLYMERASE"/>
    <property type="match status" value="1"/>
</dbReference>
<keyword evidence="1" id="KW-0479">Metal-binding</keyword>
<dbReference type="PROSITE" id="PS50158">
    <property type="entry name" value="ZF_CCHC"/>
    <property type="match status" value="1"/>
</dbReference>
<dbReference type="Pfam" id="PF00098">
    <property type="entry name" value="zf-CCHC"/>
    <property type="match status" value="1"/>
</dbReference>
<dbReference type="EMBL" id="QJKJ01001078">
    <property type="protein sequence ID" value="RDY09305.1"/>
    <property type="molecule type" value="Genomic_DNA"/>
</dbReference>
<dbReference type="Gene3D" id="4.10.60.10">
    <property type="entry name" value="Zinc finger, CCHC-type"/>
    <property type="match status" value="1"/>
</dbReference>
<evidence type="ECO:0000313" key="4">
    <source>
        <dbReference type="EMBL" id="RDY09305.1"/>
    </source>
</evidence>
<keyword evidence="1" id="KW-0862">Zinc</keyword>
<name>A0A371I2P7_MUCPR</name>
<organism evidence="4 5">
    <name type="scientific">Mucuna pruriens</name>
    <name type="common">Velvet bean</name>
    <name type="synonym">Dolichos pruriens</name>
    <dbReference type="NCBI Taxonomy" id="157652"/>
    <lineage>
        <taxon>Eukaryota</taxon>
        <taxon>Viridiplantae</taxon>
        <taxon>Streptophyta</taxon>
        <taxon>Embryophyta</taxon>
        <taxon>Tracheophyta</taxon>
        <taxon>Spermatophyta</taxon>
        <taxon>Magnoliopsida</taxon>
        <taxon>eudicotyledons</taxon>
        <taxon>Gunneridae</taxon>
        <taxon>Pentapetalae</taxon>
        <taxon>rosids</taxon>
        <taxon>fabids</taxon>
        <taxon>Fabales</taxon>
        <taxon>Fabaceae</taxon>
        <taxon>Papilionoideae</taxon>
        <taxon>50 kb inversion clade</taxon>
        <taxon>NPAAA clade</taxon>
        <taxon>indigoferoid/millettioid clade</taxon>
        <taxon>Phaseoleae</taxon>
        <taxon>Mucuna</taxon>
    </lineage>
</organism>
<evidence type="ECO:0000256" key="1">
    <source>
        <dbReference type="PROSITE-ProRule" id="PRU00047"/>
    </source>
</evidence>
<dbReference type="OrthoDB" id="1747743at2759"/>
<protein>
    <recommendedName>
        <fullName evidence="3">CCHC-type domain-containing protein</fullName>
    </recommendedName>
</protein>
<feature type="non-terminal residue" evidence="4">
    <location>
        <position position="1"/>
    </location>
</feature>
<dbReference type="InterPro" id="IPR036875">
    <property type="entry name" value="Znf_CCHC_sf"/>
</dbReference>
<keyword evidence="5" id="KW-1185">Reference proteome</keyword>
<dbReference type="GO" id="GO:0008270">
    <property type="term" value="F:zinc ion binding"/>
    <property type="evidence" value="ECO:0007669"/>
    <property type="project" value="UniProtKB-KW"/>
</dbReference>
<accession>A0A371I2P7</accession>
<feature type="region of interest" description="Disordered" evidence="2">
    <location>
        <begin position="1"/>
        <end position="23"/>
    </location>
</feature>
<proteinExistence type="predicted"/>
<evidence type="ECO:0000256" key="2">
    <source>
        <dbReference type="SAM" id="MobiDB-lite"/>
    </source>
</evidence>
<evidence type="ECO:0000259" key="3">
    <source>
        <dbReference type="PROSITE" id="PS50158"/>
    </source>
</evidence>